<reference evidence="4" key="1">
    <citation type="journal article" date="2019" name="Int. J. Syst. Evol. Microbiol.">
        <title>The Global Catalogue of Microorganisms (GCM) 10K type strain sequencing project: providing services to taxonomists for standard genome sequencing and annotation.</title>
        <authorList>
            <consortium name="The Broad Institute Genomics Platform"/>
            <consortium name="The Broad Institute Genome Sequencing Center for Infectious Disease"/>
            <person name="Wu L."/>
            <person name="Ma J."/>
        </authorList>
    </citation>
    <scope>NUCLEOTIDE SEQUENCE [LARGE SCALE GENOMIC DNA]</scope>
    <source>
        <strain evidence="4">CGMCC 4.7106</strain>
    </source>
</reference>
<dbReference type="InterPro" id="IPR000504">
    <property type="entry name" value="RRM_dom"/>
</dbReference>
<feature type="compositionally biased region" description="Basic and acidic residues" evidence="1">
    <location>
        <begin position="33"/>
        <end position="51"/>
    </location>
</feature>
<proteinExistence type="predicted"/>
<dbReference type="InterPro" id="IPR035979">
    <property type="entry name" value="RBD_domain_sf"/>
</dbReference>
<dbReference type="RefSeq" id="WP_386820244.1">
    <property type="nucleotide sequence ID" value="NZ_JBHUIT010000017.1"/>
</dbReference>
<dbReference type="Gene3D" id="3.30.70.330">
    <property type="match status" value="1"/>
</dbReference>
<protein>
    <submittedName>
        <fullName evidence="3">RNA recognition motif domain-containing protein</fullName>
    </submittedName>
</protein>
<name>A0ABW5DBF2_9BACT</name>
<dbReference type="InterPro" id="IPR006509">
    <property type="entry name" value="RBM39_SF"/>
</dbReference>
<dbReference type="PROSITE" id="PS50102">
    <property type="entry name" value="RRM"/>
    <property type="match status" value="1"/>
</dbReference>
<dbReference type="EMBL" id="JBHUIT010000017">
    <property type="protein sequence ID" value="MFD2256956.1"/>
    <property type="molecule type" value="Genomic_DNA"/>
</dbReference>
<accession>A0ABW5DBF2</accession>
<feature type="compositionally biased region" description="Basic and acidic residues" evidence="1">
    <location>
        <begin position="280"/>
        <end position="290"/>
    </location>
</feature>
<organism evidence="3 4">
    <name type="scientific">Luteolibacter algae</name>
    <dbReference type="NCBI Taxonomy" id="454151"/>
    <lineage>
        <taxon>Bacteria</taxon>
        <taxon>Pseudomonadati</taxon>
        <taxon>Verrucomicrobiota</taxon>
        <taxon>Verrucomicrobiia</taxon>
        <taxon>Verrucomicrobiales</taxon>
        <taxon>Verrucomicrobiaceae</taxon>
        <taxon>Luteolibacter</taxon>
    </lineage>
</organism>
<evidence type="ECO:0000256" key="1">
    <source>
        <dbReference type="SAM" id="MobiDB-lite"/>
    </source>
</evidence>
<sequence length="327" mass="36888">MSNAPENSRESGDSRRRRSRGGQNRRNNNNNNSERRKPDGRQSGGGKREGGTRSGGARQNTGKPQRRPMPAPIKLNWWQKLLKTLGLYKEPVRPPRPERRPDASQPKKSKEPRRSKTRDARSQDSGEGAKGDSPRRKNEAGGRGKKQNNRPRGGDPATVENRRVYVGNLSYDVTESDLEELFKGVGPVRRVEIVYNRNTHRSKGYGFIEMLDIDEAKRTVEVLHDQFFMGRKLTVSGAKSQDHADAEKDEEQNQTQNQEMPPLAPLEPVKEEVTSLLDEAPAKQEVEKTPEITTETVKVEDHRAQVPTEEFSPEADTPESIKDQPVN</sequence>
<dbReference type="Pfam" id="PF00076">
    <property type="entry name" value="RRM_1"/>
    <property type="match status" value="1"/>
</dbReference>
<dbReference type="Proteomes" id="UP001597375">
    <property type="component" value="Unassembled WGS sequence"/>
</dbReference>
<evidence type="ECO:0000313" key="4">
    <source>
        <dbReference type="Proteomes" id="UP001597375"/>
    </source>
</evidence>
<dbReference type="PANTHER" id="PTHR48036">
    <property type="entry name" value="SPLICING FACTOR (PAD-1), PUTATIVE (AFU_ORTHOLOGUE AFUA_1G15810)-RELATED"/>
    <property type="match status" value="1"/>
</dbReference>
<feature type="compositionally biased region" description="Basic and acidic residues" evidence="1">
    <location>
        <begin position="108"/>
        <end position="142"/>
    </location>
</feature>
<feature type="region of interest" description="Disordered" evidence="1">
    <location>
        <begin position="238"/>
        <end position="327"/>
    </location>
</feature>
<evidence type="ECO:0000313" key="3">
    <source>
        <dbReference type="EMBL" id="MFD2256956.1"/>
    </source>
</evidence>
<feature type="region of interest" description="Disordered" evidence="1">
    <location>
        <begin position="88"/>
        <end position="161"/>
    </location>
</feature>
<dbReference type="InterPro" id="IPR012677">
    <property type="entry name" value="Nucleotide-bd_a/b_plait_sf"/>
</dbReference>
<feature type="domain" description="RRM" evidence="2">
    <location>
        <begin position="162"/>
        <end position="240"/>
    </location>
</feature>
<dbReference type="SMART" id="SM00360">
    <property type="entry name" value="RRM"/>
    <property type="match status" value="1"/>
</dbReference>
<feature type="region of interest" description="Disordered" evidence="1">
    <location>
        <begin position="1"/>
        <end position="75"/>
    </location>
</feature>
<feature type="compositionally biased region" description="Basic and acidic residues" evidence="1">
    <location>
        <begin position="90"/>
        <end position="102"/>
    </location>
</feature>
<gene>
    <name evidence="3" type="ORF">ACFSSA_09730</name>
</gene>
<feature type="compositionally biased region" description="Low complexity" evidence="1">
    <location>
        <begin position="21"/>
        <end position="32"/>
    </location>
</feature>
<dbReference type="SUPFAM" id="SSF54928">
    <property type="entry name" value="RNA-binding domain, RBD"/>
    <property type="match status" value="1"/>
</dbReference>
<evidence type="ECO:0000259" key="2">
    <source>
        <dbReference type="PROSITE" id="PS50102"/>
    </source>
</evidence>
<keyword evidence="4" id="KW-1185">Reference proteome</keyword>
<comment type="caution">
    <text evidence="3">The sequence shown here is derived from an EMBL/GenBank/DDBJ whole genome shotgun (WGS) entry which is preliminary data.</text>
</comment>